<organism evidence="5 6">
    <name type="scientific">Segatella copri</name>
    <dbReference type="NCBI Taxonomy" id="165179"/>
    <lineage>
        <taxon>Bacteria</taxon>
        <taxon>Pseudomonadati</taxon>
        <taxon>Bacteroidota</taxon>
        <taxon>Bacteroidia</taxon>
        <taxon>Bacteroidales</taxon>
        <taxon>Prevotellaceae</taxon>
        <taxon>Segatella</taxon>
    </lineage>
</organism>
<dbReference type="Gene3D" id="3.90.550.10">
    <property type="entry name" value="Spore Coat Polysaccharide Biosynthesis Protein SpsA, Chain A"/>
    <property type="match status" value="1"/>
</dbReference>
<sequence length="296" mass="34770">MYVIMEKIKVDFVFVILHYNTVIDTKECVDSIAENFVSTYTYQIVIVDNCSPNKSGKELVEYYSNNEFVKVLISESNLGFAGGNNLGCLYASKKYNFKFLVMLNNDTLLMDKKFCDLIFREYSVSKFAVLGPKVITPSMPYDSNPGPSELRTIAYCKDYIFRMRCLLLLNMFHLDFFYKKMKHLFSKDDTGSNREVNERRENVQLHGCFWIFSPIYTSKFVGINDKTFLYREEELLFLRLKQNNMKSVFLPELKVFHKEDRSTNTINKTSHSRMRFFYLNMLKSTKVLLHELEGAD</sequence>
<proteinExistence type="inferred from homology"/>
<dbReference type="EMBL" id="VZCR01000076">
    <property type="protein sequence ID" value="MQN32586.1"/>
    <property type="molecule type" value="Genomic_DNA"/>
</dbReference>
<gene>
    <name evidence="5" type="ORF">F7D90_11640</name>
</gene>
<keyword evidence="3" id="KW-0808">Transferase</keyword>
<evidence type="ECO:0000256" key="2">
    <source>
        <dbReference type="ARBA" id="ARBA00022676"/>
    </source>
</evidence>
<keyword evidence="2" id="KW-0328">Glycosyltransferase</keyword>
<dbReference type="AlphaFoldDB" id="A0AAW9TE11"/>
<dbReference type="InterPro" id="IPR001173">
    <property type="entry name" value="Glyco_trans_2-like"/>
</dbReference>
<dbReference type="InterPro" id="IPR029044">
    <property type="entry name" value="Nucleotide-diphossugar_trans"/>
</dbReference>
<evidence type="ECO:0000313" key="6">
    <source>
        <dbReference type="Proteomes" id="UP000420707"/>
    </source>
</evidence>
<dbReference type="SUPFAM" id="SSF53448">
    <property type="entry name" value="Nucleotide-diphospho-sugar transferases"/>
    <property type="match status" value="1"/>
</dbReference>
<dbReference type="Pfam" id="PF00535">
    <property type="entry name" value="Glycos_transf_2"/>
    <property type="match status" value="1"/>
</dbReference>
<feature type="domain" description="Glycosyltransferase 2-like" evidence="4">
    <location>
        <begin position="15"/>
        <end position="118"/>
    </location>
</feature>
<protein>
    <submittedName>
        <fullName evidence="5">Glycosyltransferase</fullName>
    </submittedName>
</protein>
<reference evidence="6" key="1">
    <citation type="submission" date="2019-09" db="EMBL/GenBank/DDBJ databases">
        <title>Distinct polysaccharide growth profiles of human intestinal Prevotella copri isolates.</title>
        <authorList>
            <person name="Fehlner-Peach H."/>
            <person name="Magnabosco C."/>
            <person name="Raghavan V."/>
            <person name="Scher J.U."/>
            <person name="Tett A."/>
            <person name="Cox L.M."/>
            <person name="Gottsegen C."/>
            <person name="Watters A."/>
            <person name="Wiltshire- Gordon J.D."/>
            <person name="Segata N."/>
            <person name="Bonneau R."/>
            <person name="Littman D.R."/>
        </authorList>
    </citation>
    <scope>NUCLEOTIDE SEQUENCE [LARGE SCALE GENOMIC DNA]</scope>
    <source>
        <strain evidence="6">iAP146</strain>
    </source>
</reference>
<dbReference type="PANTHER" id="PTHR43179">
    <property type="entry name" value="RHAMNOSYLTRANSFERASE WBBL"/>
    <property type="match status" value="1"/>
</dbReference>
<evidence type="ECO:0000256" key="3">
    <source>
        <dbReference type="ARBA" id="ARBA00022679"/>
    </source>
</evidence>
<accession>A0AAW9TE11</accession>
<evidence type="ECO:0000259" key="4">
    <source>
        <dbReference type="Pfam" id="PF00535"/>
    </source>
</evidence>
<evidence type="ECO:0000256" key="1">
    <source>
        <dbReference type="ARBA" id="ARBA00006739"/>
    </source>
</evidence>
<evidence type="ECO:0000313" key="5">
    <source>
        <dbReference type="EMBL" id="MQN32586.1"/>
    </source>
</evidence>
<dbReference type="Proteomes" id="UP000420707">
    <property type="component" value="Unassembled WGS sequence"/>
</dbReference>
<dbReference type="PANTHER" id="PTHR43179:SF12">
    <property type="entry name" value="GALACTOFURANOSYLTRANSFERASE GLFT2"/>
    <property type="match status" value="1"/>
</dbReference>
<dbReference type="GO" id="GO:0016757">
    <property type="term" value="F:glycosyltransferase activity"/>
    <property type="evidence" value="ECO:0007669"/>
    <property type="project" value="UniProtKB-KW"/>
</dbReference>
<name>A0AAW9TE11_9BACT</name>
<comment type="caution">
    <text evidence="5">The sequence shown here is derived from an EMBL/GenBank/DDBJ whole genome shotgun (WGS) entry which is preliminary data.</text>
</comment>
<comment type="similarity">
    <text evidence="1">Belongs to the glycosyltransferase 2 family.</text>
</comment>